<sequence length="265" mass="27298">MTVTAAFGVRFGLPELDLLTTYAGTRSPFPLKVPSFGRIEDERTALFATAARALTERGLATAHGPAGVAADLVAALRGHRGSVDLVVVSGGVVTGAVALFHGQHAVVCRQSLGGTPGPVAVERIGAGAVPGDLAGEVPDLDAASSMPITFPPGILGEATRLLENSAGTAAPLRRVRALVRERGGDPDAVDALVGLLPTVTGRGQLGAVVRREGGAVERPLELSWLDGPRGRVRVTKDGDGWVSVNPLRHSELTRVLRDAVAEARG</sequence>
<dbReference type="STRING" id="882086.SacxiDRAFT_4132"/>
<dbReference type="OrthoDB" id="3680115at2"/>
<dbReference type="RefSeq" id="WP_006240550.1">
    <property type="nucleotide sequence ID" value="NZ_JH636049.1"/>
</dbReference>
<evidence type="ECO:0000256" key="2">
    <source>
        <dbReference type="ARBA" id="ARBA00006411"/>
    </source>
</evidence>
<keyword evidence="3" id="KW-0963">Cytoplasm</keyword>
<organism evidence="5 6">
    <name type="scientific">Saccharomonospora xinjiangensis XJ-54</name>
    <dbReference type="NCBI Taxonomy" id="882086"/>
    <lineage>
        <taxon>Bacteria</taxon>
        <taxon>Bacillati</taxon>
        <taxon>Actinomycetota</taxon>
        <taxon>Actinomycetes</taxon>
        <taxon>Pseudonocardiales</taxon>
        <taxon>Pseudonocardiaceae</taxon>
        <taxon>Saccharomonospora</taxon>
    </lineage>
</organism>
<evidence type="ECO:0000313" key="6">
    <source>
        <dbReference type="Proteomes" id="UP000004691"/>
    </source>
</evidence>
<comment type="similarity">
    <text evidence="2">Belongs to the EspG family.</text>
</comment>
<evidence type="ECO:0000256" key="1">
    <source>
        <dbReference type="ARBA" id="ARBA00004496"/>
    </source>
</evidence>
<evidence type="ECO:0000256" key="4">
    <source>
        <dbReference type="ARBA" id="ARBA00023186"/>
    </source>
</evidence>
<dbReference type="HOGENOM" id="CLU_1084309_0_0_11"/>
<name>I0V864_9PSEU</name>
<gene>
    <name evidence="5" type="ORF">SacxiDRAFT_4132</name>
</gene>
<dbReference type="EMBL" id="JH636049">
    <property type="protein sequence ID" value="EID56317.1"/>
    <property type="molecule type" value="Genomic_DNA"/>
</dbReference>
<keyword evidence="6" id="KW-1185">Reference proteome</keyword>
<accession>I0V864</accession>
<protein>
    <recommendedName>
        <fullName evidence="7">EspG family</fullName>
    </recommendedName>
</protein>
<dbReference type="Pfam" id="PF14011">
    <property type="entry name" value="ESX-1_EspG"/>
    <property type="match status" value="1"/>
</dbReference>
<dbReference type="eggNOG" id="ENOG5033XYJ">
    <property type="taxonomic scope" value="Bacteria"/>
</dbReference>
<evidence type="ECO:0000256" key="3">
    <source>
        <dbReference type="ARBA" id="ARBA00022490"/>
    </source>
</evidence>
<reference evidence="5 6" key="1">
    <citation type="submission" date="2012-01" db="EMBL/GenBank/DDBJ databases">
        <title>Improved High-Quality Draft sequence of Saccharomonospora xinjiangensis XJ-54.</title>
        <authorList>
            <consortium name="US DOE Joint Genome Institute"/>
            <person name="Lucas S."/>
            <person name="Han J."/>
            <person name="Lapidus A."/>
            <person name="Cheng J.-F."/>
            <person name="Goodwin L."/>
            <person name="Pitluck S."/>
            <person name="Peters L."/>
            <person name="Mikhailova N."/>
            <person name="Teshima H."/>
            <person name="Detter J.C."/>
            <person name="Han C."/>
            <person name="Tapia R."/>
            <person name="Land M."/>
            <person name="Hauser L."/>
            <person name="Kyrpides N."/>
            <person name="Ivanova N."/>
            <person name="Pagani I."/>
            <person name="Brambilla E.-M."/>
            <person name="Klenk H.-P."/>
            <person name="Woyke T."/>
        </authorList>
    </citation>
    <scope>NUCLEOTIDE SEQUENCE [LARGE SCALE GENOMIC DNA]</scope>
    <source>
        <strain evidence="5 6">XJ-54</strain>
    </source>
</reference>
<dbReference type="InterPro" id="IPR025734">
    <property type="entry name" value="EspG"/>
</dbReference>
<proteinExistence type="inferred from homology"/>
<evidence type="ECO:0008006" key="7">
    <source>
        <dbReference type="Google" id="ProtNLM"/>
    </source>
</evidence>
<comment type="subcellular location">
    <subcellularLocation>
        <location evidence="1">Cytoplasm</location>
    </subcellularLocation>
</comment>
<keyword evidence="4" id="KW-0143">Chaperone</keyword>
<evidence type="ECO:0000313" key="5">
    <source>
        <dbReference type="EMBL" id="EID56317.1"/>
    </source>
</evidence>
<dbReference type="AlphaFoldDB" id="I0V864"/>
<dbReference type="Proteomes" id="UP000004691">
    <property type="component" value="Unassembled WGS sequence"/>
</dbReference>